<dbReference type="PANTHER" id="PTHR10625">
    <property type="entry name" value="HISTONE DEACETYLASE HDAC1-RELATED"/>
    <property type="match status" value="1"/>
</dbReference>
<dbReference type="GeneID" id="123070719"/>
<evidence type="ECO:0000313" key="5">
    <source>
        <dbReference type="Proteomes" id="UP000019116"/>
    </source>
</evidence>
<keyword evidence="5" id="KW-1185">Reference proteome</keyword>
<dbReference type="Gramene" id="TraesRN3B0100812400.1">
    <property type="protein sequence ID" value="TraesRN3B0100812400.1"/>
    <property type="gene ID" value="TraesRN3B0100812400"/>
</dbReference>
<sequence length="380" mass="41425">MKWHQDGDKDHSAETASRISEIMKKLDEDGVLDRIAREPFVMANRRLVLAVHHNLDYLAFVNSLPKSQKELELKFSQFAGISLFSSKGTPQAVFAAAGAVIRGCELVVGGYYNQAFAVVRPPGHHADKSWAEGFCYFNNIAIGARHLLDHYRLKRILVVDFDVHHGNGTQEIFYDNKHVLFFSSHCGDLTYPKSNSKASHIGEGAGEGYNINFPLAEGFNEDDLLYAVNKILLPVATKFDPEVVLVSAGFDAGIDDMGGCNVSSKGFGTVVRKLLCLAGGKMVLALEGGYNLKHLPTHVSHSIRAILGDEDAFFPDYDQTDHRPSESTISMADNLQLKLSPYWDVFVEKPPGPTPEGETPPRPGAVGGDPSGALGSHSSS</sequence>
<dbReference type="PANTHER" id="PTHR10625:SF25">
    <property type="entry name" value="HISTONE DEACETYLASE 18-RELATED"/>
    <property type="match status" value="1"/>
</dbReference>
<dbReference type="GO" id="GO:0040029">
    <property type="term" value="P:epigenetic regulation of gene expression"/>
    <property type="evidence" value="ECO:0000318"/>
    <property type="project" value="GO_Central"/>
</dbReference>
<dbReference type="InterPro" id="IPR023696">
    <property type="entry name" value="Ureohydrolase_dom_sf"/>
</dbReference>
<reference evidence="4" key="2">
    <citation type="submission" date="2018-10" db="UniProtKB">
        <authorList>
            <consortium name="EnsemblPlants"/>
        </authorList>
    </citation>
    <scope>IDENTIFICATION</scope>
</reference>
<dbReference type="Gene3D" id="3.40.800.20">
    <property type="entry name" value="Histone deacetylase domain"/>
    <property type="match status" value="1"/>
</dbReference>
<dbReference type="InterPro" id="IPR023801">
    <property type="entry name" value="His_deacetylse_dom"/>
</dbReference>
<dbReference type="Gramene" id="TraesWEE_scaffold_017670_01G000100.1">
    <property type="protein sequence ID" value="TraesWEE_scaffold_017670_01G000100.1"/>
    <property type="gene ID" value="TraesWEE_scaffold_017670_01G000100"/>
</dbReference>
<dbReference type="Gramene" id="TraesCS3B03G0813600.1">
    <property type="protein sequence ID" value="TraesCS3B03G0813600.1.CDS"/>
    <property type="gene ID" value="TraesCS3B03G0813600"/>
</dbReference>
<dbReference type="EnsemblPlants" id="TraesCS3B02G318000.1">
    <property type="protein sequence ID" value="TraesCS3B02G318000.1"/>
    <property type="gene ID" value="TraesCS3B02G318000"/>
</dbReference>
<dbReference type="Gramene" id="TraesNOR3B03G01702390.1">
    <property type="protein sequence ID" value="TraesNOR3B03G01702390.1"/>
    <property type="gene ID" value="TraesNOR3B03G01702390"/>
</dbReference>
<dbReference type="PRINTS" id="PR01270">
    <property type="entry name" value="HDASUPER"/>
</dbReference>
<feature type="compositionally biased region" description="Pro residues" evidence="2">
    <location>
        <begin position="350"/>
        <end position="363"/>
    </location>
</feature>
<protein>
    <recommendedName>
        <fullName evidence="3">Histone deacetylase domain-containing protein</fullName>
    </recommendedName>
</protein>
<name>A0A3B6FT48_WHEAT</name>
<dbReference type="CDD" id="cd09992">
    <property type="entry name" value="HDAC_classII"/>
    <property type="match status" value="1"/>
</dbReference>
<dbReference type="AlphaFoldDB" id="A0A3B6FT48"/>
<dbReference type="InterPro" id="IPR037138">
    <property type="entry name" value="His_deacetylse_dom_sf"/>
</dbReference>
<dbReference type="GO" id="GO:0004407">
    <property type="term" value="F:histone deacetylase activity"/>
    <property type="evidence" value="ECO:0000318"/>
    <property type="project" value="GO_Central"/>
</dbReference>
<dbReference type="Proteomes" id="UP000019116">
    <property type="component" value="Chromosome 3B"/>
</dbReference>
<evidence type="ECO:0000313" key="4">
    <source>
        <dbReference type="EnsemblPlants" id="TraesCS3B02G318000.1"/>
    </source>
</evidence>
<dbReference type="SUPFAM" id="SSF52768">
    <property type="entry name" value="Arginase/deacetylase"/>
    <property type="match status" value="1"/>
</dbReference>
<dbReference type="RefSeq" id="XP_044349952.1">
    <property type="nucleotide sequence ID" value="XM_044494017.1"/>
</dbReference>
<comment type="cofactor">
    <cofactor evidence="1">
        <name>Zn(2+)</name>
        <dbReference type="ChEBI" id="CHEBI:29105"/>
    </cofactor>
</comment>
<dbReference type="GO" id="GO:0000118">
    <property type="term" value="C:histone deacetylase complex"/>
    <property type="evidence" value="ECO:0000318"/>
    <property type="project" value="GO_Central"/>
</dbReference>
<dbReference type="STRING" id="4565.A0A3B6FT48"/>
<dbReference type="OrthoDB" id="424012at2759"/>
<organism evidence="4">
    <name type="scientific">Triticum aestivum</name>
    <name type="common">Wheat</name>
    <dbReference type="NCBI Taxonomy" id="4565"/>
    <lineage>
        <taxon>Eukaryota</taxon>
        <taxon>Viridiplantae</taxon>
        <taxon>Streptophyta</taxon>
        <taxon>Embryophyta</taxon>
        <taxon>Tracheophyta</taxon>
        <taxon>Spermatophyta</taxon>
        <taxon>Magnoliopsida</taxon>
        <taxon>Liliopsida</taxon>
        <taxon>Poales</taxon>
        <taxon>Poaceae</taxon>
        <taxon>BOP clade</taxon>
        <taxon>Pooideae</taxon>
        <taxon>Triticodae</taxon>
        <taxon>Triticeae</taxon>
        <taxon>Triticinae</taxon>
        <taxon>Triticum</taxon>
    </lineage>
</organism>
<dbReference type="Gramene" id="TraesCAD_scaffold_045640_01G000100.1">
    <property type="protein sequence ID" value="TraesCAD_scaffold_045640_01G000100.1"/>
    <property type="gene ID" value="TraesCAD_scaffold_045640_01G000100"/>
</dbReference>
<feature type="domain" description="Histone deacetylase" evidence="3">
    <location>
        <begin position="14"/>
        <end position="305"/>
    </location>
</feature>
<dbReference type="Pfam" id="PF00850">
    <property type="entry name" value="Hist_deacetyl"/>
    <property type="match status" value="1"/>
</dbReference>
<accession>A0A3B6FT48</accession>
<dbReference type="InterPro" id="IPR000286">
    <property type="entry name" value="HDACs"/>
</dbReference>
<dbReference type="SMR" id="A0A3B6FT48"/>
<gene>
    <name evidence="4" type="primary">LOC123070719</name>
</gene>
<evidence type="ECO:0000259" key="3">
    <source>
        <dbReference type="Pfam" id="PF00850"/>
    </source>
</evidence>
<dbReference type="Gramene" id="TraesROB_scaffold_025291_01G000100.1">
    <property type="protein sequence ID" value="TraesROB_scaffold_025291_01G000100.1"/>
    <property type="gene ID" value="TraesROB_scaffold_025291_01G000100"/>
</dbReference>
<dbReference type="Gramene" id="TraesCS3B02G318000.1">
    <property type="protein sequence ID" value="TraesCS3B02G318000.1"/>
    <property type="gene ID" value="TraesCS3B02G318000"/>
</dbReference>
<proteinExistence type="predicted"/>
<reference evidence="4" key="1">
    <citation type="submission" date="2018-08" db="EMBL/GenBank/DDBJ databases">
        <authorList>
            <person name="Rossello M."/>
        </authorList>
    </citation>
    <scope>NUCLEOTIDE SEQUENCE [LARGE SCALE GENOMIC DNA]</scope>
    <source>
        <strain evidence="4">cv. Chinese Spring</strain>
    </source>
</reference>
<evidence type="ECO:0000256" key="1">
    <source>
        <dbReference type="ARBA" id="ARBA00001947"/>
    </source>
</evidence>
<feature type="region of interest" description="Disordered" evidence="2">
    <location>
        <begin position="346"/>
        <end position="380"/>
    </location>
</feature>
<dbReference type="GO" id="GO:0005737">
    <property type="term" value="C:cytoplasm"/>
    <property type="evidence" value="ECO:0000318"/>
    <property type="project" value="GO_Central"/>
</dbReference>
<evidence type="ECO:0000256" key="2">
    <source>
        <dbReference type="SAM" id="MobiDB-lite"/>
    </source>
</evidence>